<evidence type="ECO:0000256" key="2">
    <source>
        <dbReference type="ARBA" id="ARBA00023002"/>
    </source>
</evidence>
<reference evidence="3 4" key="1">
    <citation type="submission" date="2021-04" db="EMBL/GenBank/DDBJ databases">
        <title>Draft genome sequence of Paenibacillus cisolokensis, LC2-13A.</title>
        <authorList>
            <person name="Uke A."/>
            <person name="Chhe C."/>
            <person name="Baramee S."/>
            <person name="Kosugi A."/>
        </authorList>
    </citation>
    <scope>NUCLEOTIDE SEQUENCE [LARGE SCALE GENOMIC DNA]</scope>
    <source>
        <strain evidence="3 4">LC2-13A</strain>
    </source>
</reference>
<dbReference type="Pfam" id="PF13561">
    <property type="entry name" value="adh_short_C2"/>
    <property type="match status" value="1"/>
</dbReference>
<evidence type="ECO:0000313" key="3">
    <source>
        <dbReference type="EMBL" id="GIQ66663.1"/>
    </source>
</evidence>
<dbReference type="Gene3D" id="3.40.50.720">
    <property type="entry name" value="NAD(P)-binding Rossmann-like Domain"/>
    <property type="match status" value="1"/>
</dbReference>
<accession>A0ABQ4NFC2</accession>
<dbReference type="PANTHER" id="PTHR43639:SF1">
    <property type="entry name" value="SHORT-CHAIN DEHYDROGENASE_REDUCTASE FAMILY PROTEIN"/>
    <property type="match status" value="1"/>
</dbReference>
<dbReference type="CDD" id="cd05233">
    <property type="entry name" value="SDR_c"/>
    <property type="match status" value="1"/>
</dbReference>
<comment type="similarity">
    <text evidence="1">Belongs to the short-chain dehydrogenases/reductases (SDR) family.</text>
</comment>
<keyword evidence="2" id="KW-0560">Oxidoreductase</keyword>
<dbReference type="RefSeq" id="WP_213531229.1">
    <property type="nucleotide sequence ID" value="NZ_BOVJ01000200.1"/>
</dbReference>
<dbReference type="PRINTS" id="PR00081">
    <property type="entry name" value="GDHRDH"/>
</dbReference>
<evidence type="ECO:0000313" key="4">
    <source>
        <dbReference type="Proteomes" id="UP000680304"/>
    </source>
</evidence>
<name>A0ABQ4NFC2_9BACL</name>
<dbReference type="SUPFAM" id="SSF51735">
    <property type="entry name" value="NAD(P)-binding Rossmann-fold domains"/>
    <property type="match status" value="1"/>
</dbReference>
<dbReference type="EMBL" id="BOVJ01000200">
    <property type="protein sequence ID" value="GIQ66663.1"/>
    <property type="molecule type" value="Genomic_DNA"/>
</dbReference>
<dbReference type="InterPro" id="IPR002347">
    <property type="entry name" value="SDR_fam"/>
</dbReference>
<keyword evidence="4" id="KW-1185">Reference proteome</keyword>
<dbReference type="InterPro" id="IPR036291">
    <property type="entry name" value="NAD(P)-bd_dom_sf"/>
</dbReference>
<evidence type="ECO:0000256" key="1">
    <source>
        <dbReference type="ARBA" id="ARBA00006484"/>
    </source>
</evidence>
<comment type="caution">
    <text evidence="3">The sequence shown here is derived from an EMBL/GenBank/DDBJ whole genome shotgun (WGS) entry which is preliminary data.</text>
</comment>
<gene>
    <name evidence="3" type="primary">fabG2</name>
    <name evidence="3" type="ORF">PACILC2_52310</name>
</gene>
<sequence length="268" mass="28702">MKLRDKVVMIAEAGSASGMALIDRFAPEGARFILNSEAGTDALVPALEKLHAAGCPAIAAGADLCSPRETAALLDRAERELGTVDVLIHNRRAVRPAMVETCDEERFLSVLNANAKSAFVVTQAVGRQMAAKRSGKIVYIGSIHAEKPTGASFAYSVSQGAIKMLCREAALVLGRHGINVNLIELGPLEGDDVRFRSGISALYEDYRYKVPNAVLGTYADVANLALYLSSAEADFLNGADVRLDGGFLMHYMDHKMKRPQHETTGGAP</sequence>
<dbReference type="PANTHER" id="PTHR43639">
    <property type="entry name" value="OXIDOREDUCTASE, SHORT-CHAIN DEHYDROGENASE/REDUCTASE FAMILY (AFU_ORTHOLOGUE AFUA_5G02870)"/>
    <property type="match status" value="1"/>
</dbReference>
<organism evidence="3 4">
    <name type="scientific">Paenibacillus cisolokensis</name>
    <dbReference type="NCBI Taxonomy" id="1658519"/>
    <lineage>
        <taxon>Bacteria</taxon>
        <taxon>Bacillati</taxon>
        <taxon>Bacillota</taxon>
        <taxon>Bacilli</taxon>
        <taxon>Bacillales</taxon>
        <taxon>Paenibacillaceae</taxon>
        <taxon>Paenibacillus</taxon>
    </lineage>
</organism>
<proteinExistence type="inferred from homology"/>
<dbReference type="Proteomes" id="UP000680304">
    <property type="component" value="Unassembled WGS sequence"/>
</dbReference>
<protein>
    <submittedName>
        <fullName evidence="3">3-oxoacyl-ACP reductase</fullName>
    </submittedName>
</protein>